<organism evidence="2 3">
    <name type="scientific">Methylobacterium indicum</name>
    <dbReference type="NCBI Taxonomy" id="1775910"/>
    <lineage>
        <taxon>Bacteria</taxon>
        <taxon>Pseudomonadati</taxon>
        <taxon>Pseudomonadota</taxon>
        <taxon>Alphaproteobacteria</taxon>
        <taxon>Hyphomicrobiales</taxon>
        <taxon>Methylobacteriaceae</taxon>
        <taxon>Methylobacterium</taxon>
    </lineage>
</organism>
<proteinExistence type="predicted"/>
<feature type="region of interest" description="Disordered" evidence="1">
    <location>
        <begin position="1"/>
        <end position="82"/>
    </location>
</feature>
<evidence type="ECO:0000313" key="2">
    <source>
        <dbReference type="EMBL" id="KMO20199.1"/>
    </source>
</evidence>
<feature type="compositionally biased region" description="Pro residues" evidence="1">
    <location>
        <begin position="27"/>
        <end position="36"/>
    </location>
</feature>
<reference evidence="2 3" key="1">
    <citation type="submission" date="2014-11" db="EMBL/GenBank/DDBJ databases">
        <title>Comparative genomics of Methylobacterium species.</title>
        <authorList>
            <person name="Chaudhry V."/>
            <person name="Patil P.B."/>
        </authorList>
    </citation>
    <scope>NUCLEOTIDE SEQUENCE [LARGE SCALE GENOMIC DNA]</scope>
    <source>
        <strain evidence="2 3">SE3.6</strain>
    </source>
</reference>
<evidence type="ECO:0000256" key="1">
    <source>
        <dbReference type="SAM" id="MobiDB-lite"/>
    </source>
</evidence>
<name>A0ABR5H6Z3_9HYPH</name>
<gene>
    <name evidence="2" type="ORF">QR79_18595</name>
</gene>
<accession>A0ABR5H6Z3</accession>
<evidence type="ECO:0000313" key="3">
    <source>
        <dbReference type="Proteomes" id="UP000036471"/>
    </source>
</evidence>
<feature type="compositionally biased region" description="Basic and acidic residues" evidence="1">
    <location>
        <begin position="9"/>
        <end position="20"/>
    </location>
</feature>
<keyword evidence="3" id="KW-1185">Reference proteome</keyword>
<dbReference type="EMBL" id="JTHG01000172">
    <property type="protein sequence ID" value="KMO20199.1"/>
    <property type="molecule type" value="Genomic_DNA"/>
</dbReference>
<sequence>EAFAPLAGGERRVGESRSEGEGVTPEEPYPWIPPHPRLSGLSHPLDGDATLSPPAGRGETRAFSFPPDLSVDDAVEDDEPTS</sequence>
<feature type="non-terminal residue" evidence="2">
    <location>
        <position position="1"/>
    </location>
</feature>
<feature type="compositionally biased region" description="Acidic residues" evidence="1">
    <location>
        <begin position="70"/>
        <end position="82"/>
    </location>
</feature>
<protein>
    <submittedName>
        <fullName evidence="2">Uncharacterized protein</fullName>
    </submittedName>
</protein>
<comment type="caution">
    <text evidence="2">The sequence shown here is derived from an EMBL/GenBank/DDBJ whole genome shotgun (WGS) entry which is preliminary data.</text>
</comment>
<dbReference type="Proteomes" id="UP000036471">
    <property type="component" value="Unassembled WGS sequence"/>
</dbReference>